<evidence type="ECO:0000256" key="1">
    <source>
        <dbReference type="ARBA" id="ARBA00001947"/>
    </source>
</evidence>
<dbReference type="PANTHER" id="PTHR30096:SF0">
    <property type="entry name" value="4,5-DOPA DIOXYGENASE EXTRADIOL-LIKE PROTEIN"/>
    <property type="match status" value="1"/>
</dbReference>
<keyword evidence="5 7" id="KW-0560">Oxidoreductase</keyword>
<comment type="caution">
    <text evidence="7">The sequence shown here is derived from an EMBL/GenBank/DDBJ whole genome shotgun (WGS) entry which is preliminary data.</text>
</comment>
<evidence type="ECO:0000256" key="5">
    <source>
        <dbReference type="ARBA" id="ARBA00023002"/>
    </source>
</evidence>
<organism evidence="7 8">
    <name type="scientific">Pseudoxanthomonas putridarboris</name>
    <dbReference type="NCBI Taxonomy" id="752605"/>
    <lineage>
        <taxon>Bacteria</taxon>
        <taxon>Pseudomonadati</taxon>
        <taxon>Pseudomonadota</taxon>
        <taxon>Gammaproteobacteria</taxon>
        <taxon>Lysobacterales</taxon>
        <taxon>Lysobacteraceae</taxon>
        <taxon>Pseudoxanthomonas</taxon>
    </lineage>
</organism>
<dbReference type="EMBL" id="JBBWWT010000005">
    <property type="protein sequence ID" value="MEL1265060.1"/>
    <property type="molecule type" value="Genomic_DNA"/>
</dbReference>
<reference evidence="7 8" key="1">
    <citation type="submission" date="2024-04" db="EMBL/GenBank/DDBJ databases">
        <title>Draft genome sequence of Pseudoxanthomonas putridarboris WD12.</title>
        <authorList>
            <person name="Oh J."/>
        </authorList>
    </citation>
    <scope>NUCLEOTIDE SEQUENCE [LARGE SCALE GENOMIC DNA]</scope>
    <source>
        <strain evidence="7 8">WD12</strain>
    </source>
</reference>
<dbReference type="Gene3D" id="3.40.830.10">
    <property type="entry name" value="LigB-like"/>
    <property type="match status" value="1"/>
</dbReference>
<keyword evidence="8" id="KW-1185">Reference proteome</keyword>
<accession>A0ABU9J1E3</accession>
<evidence type="ECO:0000259" key="6">
    <source>
        <dbReference type="Pfam" id="PF02900"/>
    </source>
</evidence>
<dbReference type="InterPro" id="IPR014436">
    <property type="entry name" value="Extradiol_dOase_DODA"/>
</dbReference>
<dbReference type="Pfam" id="PF02900">
    <property type="entry name" value="LigB"/>
    <property type="match status" value="1"/>
</dbReference>
<comment type="similarity">
    <text evidence="2">Belongs to the DODA-type extradiol aromatic ring-opening dioxygenase family.</text>
</comment>
<dbReference type="Proteomes" id="UP001459204">
    <property type="component" value="Unassembled WGS sequence"/>
</dbReference>
<dbReference type="RefSeq" id="WP_341726234.1">
    <property type="nucleotide sequence ID" value="NZ_JBBWWT010000005.1"/>
</dbReference>
<sequence>MDTRTPPALFVSHGSPMLAIEDSATGRFLDRLGGLLPRPRAVVVASAHFIHERPTVTATPAPDTIHDFGGFPPSLYQIQYPAAGAPGLAADVAQRLAAAGFDARTDGHHGLDHGVWVPLRRMYPQADLPVVALSVNPAQTAKWHYRLGRALAPLREEGVLVVGSGGFSHNLRALDWQHADAPAFPWVEAFTHALRERLLTGDMEGALDWRALPEAQRNHPTPEHLYPLYVALGAGGEGARGRLLHRDVELGGLALDAFAFDSDSVNQTDNPRSQGGSSPN</sequence>
<dbReference type="PIRSF" id="PIRSF006157">
    <property type="entry name" value="Doxgns_DODA"/>
    <property type="match status" value="1"/>
</dbReference>
<dbReference type="SUPFAM" id="SSF53213">
    <property type="entry name" value="LigB-like"/>
    <property type="match status" value="1"/>
</dbReference>
<dbReference type="CDD" id="cd07363">
    <property type="entry name" value="45_DOPA_Dioxygenase"/>
    <property type="match status" value="1"/>
</dbReference>
<keyword evidence="4" id="KW-0862">Zinc</keyword>
<proteinExistence type="inferred from homology"/>
<evidence type="ECO:0000256" key="3">
    <source>
        <dbReference type="ARBA" id="ARBA00022723"/>
    </source>
</evidence>
<keyword evidence="7" id="KW-0223">Dioxygenase</keyword>
<protein>
    <submittedName>
        <fullName evidence="7">Class III extradiol ring-cleavage dioxygenase</fullName>
        <ecNumber evidence="7">1.13.-.-</ecNumber>
    </submittedName>
</protein>
<dbReference type="GO" id="GO:0051213">
    <property type="term" value="F:dioxygenase activity"/>
    <property type="evidence" value="ECO:0007669"/>
    <property type="project" value="UniProtKB-KW"/>
</dbReference>
<gene>
    <name evidence="7" type="ORF">AAD027_11890</name>
</gene>
<dbReference type="EC" id="1.13.-.-" evidence="7"/>
<dbReference type="PANTHER" id="PTHR30096">
    <property type="entry name" value="4,5-DOPA DIOXYGENASE EXTRADIOL-LIKE PROTEIN"/>
    <property type="match status" value="1"/>
</dbReference>
<evidence type="ECO:0000256" key="4">
    <source>
        <dbReference type="ARBA" id="ARBA00022833"/>
    </source>
</evidence>
<feature type="domain" description="Extradiol ring-cleavage dioxygenase class III enzyme subunit B" evidence="6">
    <location>
        <begin position="9"/>
        <end position="237"/>
    </location>
</feature>
<dbReference type="InterPro" id="IPR004183">
    <property type="entry name" value="Xdiol_dOase_suB"/>
</dbReference>
<evidence type="ECO:0000313" key="7">
    <source>
        <dbReference type="EMBL" id="MEL1265060.1"/>
    </source>
</evidence>
<keyword evidence="3" id="KW-0479">Metal-binding</keyword>
<name>A0ABU9J1E3_9GAMM</name>
<evidence type="ECO:0000256" key="2">
    <source>
        <dbReference type="ARBA" id="ARBA00007581"/>
    </source>
</evidence>
<evidence type="ECO:0000313" key="8">
    <source>
        <dbReference type="Proteomes" id="UP001459204"/>
    </source>
</evidence>
<comment type="cofactor">
    <cofactor evidence="1">
        <name>Zn(2+)</name>
        <dbReference type="ChEBI" id="CHEBI:29105"/>
    </cofactor>
</comment>